<dbReference type="Proteomes" id="UP000293519">
    <property type="component" value="Unassembled WGS sequence"/>
</dbReference>
<reference evidence="2 3" key="1">
    <citation type="journal article" date="2015" name="Stand. Genomic Sci.">
        <title>Genomic Encyclopedia of Bacterial and Archaeal Type Strains, Phase III: the genomes of soil and plant-associated and newly described type strains.</title>
        <authorList>
            <person name="Whitman W.B."/>
            <person name="Woyke T."/>
            <person name="Klenk H.P."/>
            <person name="Zhou Y."/>
            <person name="Lilburn T.G."/>
            <person name="Beck B.J."/>
            <person name="De Vos P."/>
            <person name="Vandamme P."/>
            <person name="Eisen J.A."/>
            <person name="Garrity G."/>
            <person name="Hugenholtz P."/>
            <person name="Kyrpides N.C."/>
        </authorList>
    </citation>
    <scope>NUCLEOTIDE SEQUENCE [LARGE SCALE GENOMIC DNA]</scope>
    <source>
        <strain evidence="2 3">CV2</strain>
    </source>
</reference>
<keyword evidence="3" id="KW-1185">Reference proteome</keyword>
<dbReference type="Gene3D" id="3.30.2310.20">
    <property type="entry name" value="RelE-like"/>
    <property type="match status" value="1"/>
</dbReference>
<evidence type="ECO:0000313" key="2">
    <source>
        <dbReference type="EMBL" id="RZS59496.1"/>
    </source>
</evidence>
<dbReference type="AlphaFoldDB" id="A0A4Q7LWX7"/>
<comment type="caution">
    <text evidence="2">The sequence shown here is derived from an EMBL/GenBank/DDBJ whole genome shotgun (WGS) entry which is preliminary data.</text>
</comment>
<keyword evidence="1" id="KW-1277">Toxin-antitoxin system</keyword>
<dbReference type="EMBL" id="SGWW01000001">
    <property type="protein sequence ID" value="RZS59496.1"/>
    <property type="molecule type" value="Genomic_DNA"/>
</dbReference>
<dbReference type="InterPro" id="IPR007712">
    <property type="entry name" value="RelE/ParE_toxin"/>
</dbReference>
<dbReference type="InterPro" id="IPR035093">
    <property type="entry name" value="RelE/ParE_toxin_dom_sf"/>
</dbReference>
<accession>A0A4Q7LWX7</accession>
<protein>
    <submittedName>
        <fullName evidence="2">Toxin ParE1/3/4</fullName>
    </submittedName>
</protein>
<sequence length="110" mass="12703">MSGAGRLLRVAAEAKDDLRQLLEWSGTSYGPGARDDYEELIEQAIMALLANPEVQGSRRRDELSRGVRSFHLRGVLRRTVSDPRHALYFRYDDRTLTLLRVLHERQDPRL</sequence>
<dbReference type="Pfam" id="PF05016">
    <property type="entry name" value="ParE_toxin"/>
    <property type="match status" value="1"/>
</dbReference>
<organism evidence="2 3">
    <name type="scientific">Microcella putealis</name>
    <dbReference type="NCBI Taxonomy" id="337005"/>
    <lineage>
        <taxon>Bacteria</taxon>
        <taxon>Bacillati</taxon>
        <taxon>Actinomycetota</taxon>
        <taxon>Actinomycetes</taxon>
        <taxon>Micrococcales</taxon>
        <taxon>Microbacteriaceae</taxon>
        <taxon>Microcella</taxon>
    </lineage>
</organism>
<name>A0A4Q7LWX7_9MICO</name>
<proteinExistence type="predicted"/>
<gene>
    <name evidence="2" type="ORF">EV141_0723</name>
</gene>
<evidence type="ECO:0000313" key="3">
    <source>
        <dbReference type="Proteomes" id="UP000293519"/>
    </source>
</evidence>
<evidence type="ECO:0000256" key="1">
    <source>
        <dbReference type="ARBA" id="ARBA00022649"/>
    </source>
</evidence>